<comment type="caution">
    <text evidence="1">The sequence shown here is derived from an EMBL/GenBank/DDBJ whole genome shotgun (WGS) entry which is preliminary data.</text>
</comment>
<reference evidence="1 2" key="1">
    <citation type="submission" date="2019-06" db="EMBL/GenBank/DDBJ databases">
        <title>Whole genome shotgun sequence of Microbacterium liquefaciens NBRC 15037.</title>
        <authorList>
            <person name="Hosoyama A."/>
            <person name="Uohara A."/>
            <person name="Ohji S."/>
            <person name="Ichikawa N."/>
        </authorList>
    </citation>
    <scope>NUCLEOTIDE SEQUENCE [LARGE SCALE GENOMIC DNA]</scope>
    <source>
        <strain evidence="1 2">NBRC 15037</strain>
    </source>
</reference>
<dbReference type="RefSeq" id="WP_174799594.1">
    <property type="nucleotide sequence ID" value="NZ_BJNQ01000021.1"/>
</dbReference>
<gene>
    <name evidence="1" type="ORF">MLI01_26620</name>
</gene>
<protein>
    <submittedName>
        <fullName evidence="1">Uncharacterized protein</fullName>
    </submittedName>
</protein>
<proteinExistence type="predicted"/>
<name>A0A4Y4BCI2_MICMQ</name>
<dbReference type="Proteomes" id="UP000317410">
    <property type="component" value="Unassembled WGS sequence"/>
</dbReference>
<sequence length="49" mass="5310">MGITTIADLAAADPVQIRKAFNVVVMRIALELRGIPSITAEEDRTGKQE</sequence>
<dbReference type="AlphaFoldDB" id="A0A4Y4BCI2"/>
<accession>A0A4Y4BCI2</accession>
<organism evidence="1 2">
    <name type="scientific">Microbacterium maritypicum</name>
    <name type="common">Microbacterium liquefaciens</name>
    <dbReference type="NCBI Taxonomy" id="33918"/>
    <lineage>
        <taxon>Bacteria</taxon>
        <taxon>Bacillati</taxon>
        <taxon>Actinomycetota</taxon>
        <taxon>Actinomycetes</taxon>
        <taxon>Micrococcales</taxon>
        <taxon>Microbacteriaceae</taxon>
        <taxon>Microbacterium</taxon>
    </lineage>
</organism>
<evidence type="ECO:0000313" key="2">
    <source>
        <dbReference type="Proteomes" id="UP000317410"/>
    </source>
</evidence>
<evidence type="ECO:0000313" key="1">
    <source>
        <dbReference type="EMBL" id="GEC76517.1"/>
    </source>
</evidence>
<dbReference type="EMBL" id="BJNQ01000021">
    <property type="protein sequence ID" value="GEC76517.1"/>
    <property type="molecule type" value="Genomic_DNA"/>
</dbReference>